<proteinExistence type="predicted"/>
<reference evidence="2 3" key="1">
    <citation type="submission" date="2016-06" db="EMBL/GenBank/DDBJ databases">
        <title>Complete genome sequences of Bordetella bronchialis and Bordetella flabilis.</title>
        <authorList>
            <person name="LiPuma J.J."/>
            <person name="Spilker T."/>
        </authorList>
    </citation>
    <scope>NUCLEOTIDE SEQUENCE [LARGE SCALE GENOMIC DNA]</scope>
    <source>
        <strain evidence="2 3">AU10664</strain>
    </source>
</reference>
<dbReference type="OrthoDB" id="8858031at2"/>
<dbReference type="STRING" id="463014.BAU07_06540"/>
<evidence type="ECO:0000256" key="1">
    <source>
        <dbReference type="SAM" id="MobiDB-lite"/>
    </source>
</evidence>
<keyword evidence="3" id="KW-1185">Reference proteome</keyword>
<feature type="compositionally biased region" description="Low complexity" evidence="1">
    <location>
        <begin position="143"/>
        <end position="154"/>
    </location>
</feature>
<feature type="compositionally biased region" description="Pro residues" evidence="1">
    <location>
        <begin position="132"/>
        <end position="142"/>
    </location>
</feature>
<dbReference type="KEGG" id="bfz:BAU07_06540"/>
<evidence type="ECO:0000313" key="3">
    <source>
        <dbReference type="Proteomes" id="UP000091926"/>
    </source>
</evidence>
<protein>
    <submittedName>
        <fullName evidence="2">Uncharacterized protein</fullName>
    </submittedName>
</protein>
<feature type="compositionally biased region" description="Low complexity" evidence="1">
    <location>
        <begin position="161"/>
        <end position="171"/>
    </location>
</feature>
<gene>
    <name evidence="2" type="ORF">BAU07_06540</name>
</gene>
<dbReference type="RefSeq" id="WP_066655151.1">
    <property type="nucleotide sequence ID" value="NZ_CBCSCL010000008.1"/>
</dbReference>
<feature type="region of interest" description="Disordered" evidence="1">
    <location>
        <begin position="129"/>
        <end position="173"/>
    </location>
</feature>
<sequence>MADTDMSSWRGLLGGSGDDMLAPIIGQSGLDSARGNALMNMAAGLLDAGAWSSTPRTLGQGLAQGFRGAQQAYSSSIDSSLKGALTAQQLQAKRLEMARQAAVMQELAGLTGGAAGSAVPVPGAAPLAGAPAAPPPGSPVSPPAAQSLPLSAPVGAPPGAPLSAPAQSSGGISMTPEKYGRLVALDPEHAANYKAMYDVFGPKPTVAPNGTVFNANDPSNIGRNFAQPKTQVVETPDGFVLADLASGTMTPLTGSDGAPVKGKEALAAQQQERARQQTQIADQSALGNISTDVGRMGTLARQLAADPDLSTLDGIWGNTPSYPGSKQSDLKNQLNSLKSQIGFSVLQAMRDASKTGGALGSISERELDLLQNNLAALDTTTSTPQLRAGLKQVADYADGLISRAQQAYQQKYGVAPPAGGGAPAPSAGAAVPAAAAEYLRNNPNLAAQFDQKYGRGAAARVLGSK</sequence>
<organism evidence="2 3">
    <name type="scientific">Bordetella flabilis</name>
    <dbReference type="NCBI Taxonomy" id="463014"/>
    <lineage>
        <taxon>Bacteria</taxon>
        <taxon>Pseudomonadati</taxon>
        <taxon>Pseudomonadota</taxon>
        <taxon>Betaproteobacteria</taxon>
        <taxon>Burkholderiales</taxon>
        <taxon>Alcaligenaceae</taxon>
        <taxon>Bordetella</taxon>
    </lineage>
</organism>
<dbReference type="Proteomes" id="UP000091926">
    <property type="component" value="Chromosome"/>
</dbReference>
<dbReference type="AlphaFoldDB" id="A0A193G9Z9"/>
<evidence type="ECO:0000313" key="2">
    <source>
        <dbReference type="EMBL" id="ANN76817.1"/>
    </source>
</evidence>
<accession>A0A193G9Z9</accession>
<name>A0A193G9Z9_9BORD</name>
<dbReference type="EMBL" id="CP016172">
    <property type="protein sequence ID" value="ANN76817.1"/>
    <property type="molecule type" value="Genomic_DNA"/>
</dbReference>